<reference evidence="2" key="1">
    <citation type="journal article" date="2023" name="Mol. Phylogenet. Evol.">
        <title>Genome-scale phylogeny and comparative genomics of the fungal order Sordariales.</title>
        <authorList>
            <person name="Hensen N."/>
            <person name="Bonometti L."/>
            <person name="Westerberg I."/>
            <person name="Brannstrom I.O."/>
            <person name="Guillou S."/>
            <person name="Cros-Aarteil S."/>
            <person name="Calhoun S."/>
            <person name="Haridas S."/>
            <person name="Kuo A."/>
            <person name="Mondo S."/>
            <person name="Pangilinan J."/>
            <person name="Riley R."/>
            <person name="LaButti K."/>
            <person name="Andreopoulos B."/>
            <person name="Lipzen A."/>
            <person name="Chen C."/>
            <person name="Yan M."/>
            <person name="Daum C."/>
            <person name="Ng V."/>
            <person name="Clum A."/>
            <person name="Steindorff A."/>
            <person name="Ohm R.A."/>
            <person name="Martin F."/>
            <person name="Silar P."/>
            <person name="Natvig D.O."/>
            <person name="Lalanne C."/>
            <person name="Gautier V."/>
            <person name="Ament-Velasquez S.L."/>
            <person name="Kruys A."/>
            <person name="Hutchinson M.I."/>
            <person name="Powell A.J."/>
            <person name="Barry K."/>
            <person name="Miller A.N."/>
            <person name="Grigoriev I.V."/>
            <person name="Debuchy R."/>
            <person name="Gladieux P."/>
            <person name="Hiltunen Thoren M."/>
            <person name="Johannesson H."/>
        </authorList>
    </citation>
    <scope>NUCLEOTIDE SEQUENCE</scope>
    <source>
        <strain evidence="2">PSN293</strain>
    </source>
</reference>
<keyword evidence="1" id="KW-0812">Transmembrane</keyword>
<gene>
    <name evidence="2" type="ORF">QBC37DRAFT_172501</name>
</gene>
<dbReference type="AlphaFoldDB" id="A0AAN6Y8P5"/>
<dbReference type="EMBL" id="MU858109">
    <property type="protein sequence ID" value="KAK4213395.1"/>
    <property type="molecule type" value="Genomic_DNA"/>
</dbReference>
<evidence type="ECO:0000256" key="1">
    <source>
        <dbReference type="SAM" id="Phobius"/>
    </source>
</evidence>
<keyword evidence="3" id="KW-1185">Reference proteome</keyword>
<protein>
    <submittedName>
        <fullName evidence="2">Uncharacterized protein</fullName>
    </submittedName>
</protein>
<sequence>MFPKADDHELQNGQRLRVGLWLGGRVIPICETEKTIGIVYIVSLFSCWCQTVLTWDVFHLWSSPCMFVLVAFFLPVSVPVHLALLLGVAFRSPLLLLHSSPCSNCRDGRPCSIFVAFGLHAWSSKYGISVDMAFIPFFAAWAIYYITFWQRWE</sequence>
<keyword evidence="1" id="KW-1133">Transmembrane helix</keyword>
<accession>A0AAN6Y8P5</accession>
<dbReference type="Proteomes" id="UP001301769">
    <property type="component" value="Unassembled WGS sequence"/>
</dbReference>
<feature type="transmembrane region" description="Helical" evidence="1">
    <location>
        <begin position="65"/>
        <end position="90"/>
    </location>
</feature>
<evidence type="ECO:0000313" key="2">
    <source>
        <dbReference type="EMBL" id="KAK4213395.1"/>
    </source>
</evidence>
<proteinExistence type="predicted"/>
<comment type="caution">
    <text evidence="2">The sequence shown here is derived from an EMBL/GenBank/DDBJ whole genome shotgun (WGS) entry which is preliminary data.</text>
</comment>
<organism evidence="2 3">
    <name type="scientific">Rhypophila decipiens</name>
    <dbReference type="NCBI Taxonomy" id="261697"/>
    <lineage>
        <taxon>Eukaryota</taxon>
        <taxon>Fungi</taxon>
        <taxon>Dikarya</taxon>
        <taxon>Ascomycota</taxon>
        <taxon>Pezizomycotina</taxon>
        <taxon>Sordariomycetes</taxon>
        <taxon>Sordariomycetidae</taxon>
        <taxon>Sordariales</taxon>
        <taxon>Naviculisporaceae</taxon>
        <taxon>Rhypophila</taxon>
    </lineage>
</organism>
<name>A0AAN6Y8P5_9PEZI</name>
<keyword evidence="1" id="KW-0472">Membrane</keyword>
<reference evidence="2" key="2">
    <citation type="submission" date="2023-05" db="EMBL/GenBank/DDBJ databases">
        <authorList>
            <consortium name="Lawrence Berkeley National Laboratory"/>
            <person name="Steindorff A."/>
            <person name="Hensen N."/>
            <person name="Bonometti L."/>
            <person name="Westerberg I."/>
            <person name="Brannstrom I.O."/>
            <person name="Guillou S."/>
            <person name="Cros-Aarteil S."/>
            <person name="Calhoun S."/>
            <person name="Haridas S."/>
            <person name="Kuo A."/>
            <person name="Mondo S."/>
            <person name="Pangilinan J."/>
            <person name="Riley R."/>
            <person name="Labutti K."/>
            <person name="Andreopoulos B."/>
            <person name="Lipzen A."/>
            <person name="Chen C."/>
            <person name="Yanf M."/>
            <person name="Daum C."/>
            <person name="Ng V."/>
            <person name="Clum A."/>
            <person name="Ohm R."/>
            <person name="Martin F."/>
            <person name="Silar P."/>
            <person name="Natvig D."/>
            <person name="Lalanne C."/>
            <person name="Gautier V."/>
            <person name="Ament-Velasquez S.L."/>
            <person name="Kruys A."/>
            <person name="Hutchinson M.I."/>
            <person name="Powell A.J."/>
            <person name="Barry K."/>
            <person name="Miller A.N."/>
            <person name="Grigoriev I.V."/>
            <person name="Debuchy R."/>
            <person name="Gladieux P."/>
            <person name="Thoren M.H."/>
            <person name="Johannesson H."/>
        </authorList>
    </citation>
    <scope>NUCLEOTIDE SEQUENCE</scope>
    <source>
        <strain evidence="2">PSN293</strain>
    </source>
</reference>
<feature type="transmembrane region" description="Helical" evidence="1">
    <location>
        <begin position="126"/>
        <end position="147"/>
    </location>
</feature>
<evidence type="ECO:0000313" key="3">
    <source>
        <dbReference type="Proteomes" id="UP001301769"/>
    </source>
</evidence>
<feature type="transmembrane region" description="Helical" evidence="1">
    <location>
        <begin position="38"/>
        <end position="58"/>
    </location>
</feature>